<evidence type="ECO:0000313" key="2">
    <source>
        <dbReference type="EMBL" id="MXQ64835.1"/>
    </source>
</evidence>
<feature type="transmembrane region" description="Helical" evidence="1">
    <location>
        <begin position="6"/>
        <end position="28"/>
    </location>
</feature>
<gene>
    <name evidence="2" type="ORF">GQ466_12375</name>
</gene>
<dbReference type="Proteomes" id="UP000431901">
    <property type="component" value="Unassembled WGS sequence"/>
</dbReference>
<accession>A0A6I4W984</accession>
<keyword evidence="1" id="KW-1133">Transmembrane helix</keyword>
<dbReference type="EMBL" id="WUTW01000002">
    <property type="protein sequence ID" value="MXQ64835.1"/>
    <property type="molecule type" value="Genomic_DNA"/>
</dbReference>
<reference evidence="2 3" key="1">
    <citation type="submission" date="2019-12" db="EMBL/GenBank/DDBJ databases">
        <title>Nocardia macrotermitis sp. nov. and Nocardia aurantia sp. nov., isolated from the gut of the fungus growing-termite Macrotermes natalensis.</title>
        <authorList>
            <person name="Christine B."/>
            <person name="Rene B."/>
        </authorList>
    </citation>
    <scope>NUCLEOTIDE SEQUENCE [LARGE SCALE GENOMIC DNA]</scope>
    <source>
        <strain evidence="2 3">DSM 102126</strain>
    </source>
</reference>
<dbReference type="AlphaFoldDB" id="A0A6I4W984"/>
<dbReference type="OrthoDB" id="3692692at2"/>
<dbReference type="RefSeq" id="WP_161103004.1">
    <property type="nucleotide sequence ID" value="NZ_JBHLYI010000001.1"/>
</dbReference>
<keyword evidence="1" id="KW-0472">Membrane</keyword>
<keyword evidence="1" id="KW-0812">Transmembrane</keyword>
<proteinExistence type="predicted"/>
<name>A0A6I4W984_9ACTN</name>
<keyword evidence="3" id="KW-1185">Reference proteome</keyword>
<dbReference type="InterPro" id="IPR045684">
    <property type="entry name" value="DUF6191"/>
</dbReference>
<dbReference type="Pfam" id="PF19690">
    <property type="entry name" value="DUF6191"/>
    <property type="match status" value="1"/>
</dbReference>
<evidence type="ECO:0000313" key="3">
    <source>
        <dbReference type="Proteomes" id="UP000431901"/>
    </source>
</evidence>
<evidence type="ECO:0000256" key="1">
    <source>
        <dbReference type="SAM" id="Phobius"/>
    </source>
</evidence>
<sequence>MAAVLIFLTIPGLAIGLIVLAVFDRVGFSLHRRGRARWRHDGSGRPVSAVGLEGLEVFYTSAKRHELDERRTALVLRDEEGVGDEARRVDLDAGRVTIRRP</sequence>
<comment type="caution">
    <text evidence="2">The sequence shown here is derived from an EMBL/GenBank/DDBJ whole genome shotgun (WGS) entry which is preliminary data.</text>
</comment>
<organism evidence="2 3">
    <name type="scientific">Actinomadura rayongensis</name>
    <dbReference type="NCBI Taxonomy" id="1429076"/>
    <lineage>
        <taxon>Bacteria</taxon>
        <taxon>Bacillati</taxon>
        <taxon>Actinomycetota</taxon>
        <taxon>Actinomycetes</taxon>
        <taxon>Streptosporangiales</taxon>
        <taxon>Thermomonosporaceae</taxon>
        <taxon>Actinomadura</taxon>
    </lineage>
</organism>
<protein>
    <submittedName>
        <fullName evidence="2">Uncharacterized protein</fullName>
    </submittedName>
</protein>